<sequence>MRTMSRFAAIVAATGALVVVPHASAQTLHGLANADGSVTCEYGNINGTYINCVSPGARANRTDCTPPNQLVPRFQYHRGSSFSGCYNQGLVPTSFHHLGPGQVRQIGEVLVVSDMQGGLHFASTNGYKGYIGKKGVSGSEGVGQISSRAF</sequence>
<accession>A0A2Z2IXI5</accession>
<proteinExistence type="predicted"/>
<organism evidence="2 3">
    <name type="scientific">Corynebacterium striatum</name>
    <dbReference type="NCBI Taxonomy" id="43770"/>
    <lineage>
        <taxon>Bacteria</taxon>
        <taxon>Bacillati</taxon>
        <taxon>Actinomycetota</taxon>
        <taxon>Actinomycetes</taxon>
        <taxon>Mycobacteriales</taxon>
        <taxon>Corynebacteriaceae</taxon>
        <taxon>Corynebacterium</taxon>
    </lineage>
</organism>
<dbReference type="EMBL" id="CP021252">
    <property type="protein sequence ID" value="ART21236.1"/>
    <property type="molecule type" value="Genomic_DNA"/>
</dbReference>
<feature type="signal peptide" evidence="1">
    <location>
        <begin position="1"/>
        <end position="25"/>
    </location>
</feature>
<name>A0A2Z2IXI5_CORST</name>
<dbReference type="Proteomes" id="UP000250197">
    <property type="component" value="Chromosome"/>
</dbReference>
<evidence type="ECO:0000313" key="3">
    <source>
        <dbReference type="Proteomes" id="UP000250197"/>
    </source>
</evidence>
<reference evidence="2 3" key="1">
    <citation type="submission" date="2017-05" db="EMBL/GenBank/DDBJ databases">
        <title>Complete genome sequence of Corynebacterium striatum KC-Na-1 isolated from Neophocaena asiaeorientalis in Korea.</title>
        <authorList>
            <person name="Kim J.H."/>
            <person name="Lee K."/>
        </authorList>
    </citation>
    <scope>NUCLEOTIDE SEQUENCE [LARGE SCALE GENOMIC DNA]</scope>
    <source>
        <strain evidence="2 3">KC-Na-01</strain>
    </source>
</reference>
<dbReference type="RefSeq" id="WP_086891333.1">
    <property type="nucleotide sequence ID" value="NZ_CP021252.1"/>
</dbReference>
<evidence type="ECO:0000256" key="1">
    <source>
        <dbReference type="SAM" id="SignalP"/>
    </source>
</evidence>
<gene>
    <name evidence="2" type="ORF">CBE89_06825</name>
</gene>
<dbReference type="KEGG" id="cstr:CBE89_06825"/>
<feature type="chain" id="PRO_5016266997" description="Secreted protein" evidence="1">
    <location>
        <begin position="26"/>
        <end position="150"/>
    </location>
</feature>
<protein>
    <recommendedName>
        <fullName evidence="4">Secreted protein</fullName>
    </recommendedName>
</protein>
<dbReference type="AlphaFoldDB" id="A0A2Z2IXI5"/>
<keyword evidence="1" id="KW-0732">Signal</keyword>
<evidence type="ECO:0008006" key="4">
    <source>
        <dbReference type="Google" id="ProtNLM"/>
    </source>
</evidence>
<evidence type="ECO:0000313" key="2">
    <source>
        <dbReference type="EMBL" id="ART21236.1"/>
    </source>
</evidence>